<dbReference type="STRING" id="157652.A0A371I7F9"/>
<dbReference type="Proteomes" id="UP000257109">
    <property type="component" value="Unassembled WGS sequence"/>
</dbReference>
<dbReference type="PANTHER" id="PTHR11439:SF440">
    <property type="entry name" value="INTEGRASE CATALYTIC DOMAIN-CONTAINING PROTEIN"/>
    <property type="match status" value="1"/>
</dbReference>
<proteinExistence type="predicted"/>
<dbReference type="CDD" id="cd09272">
    <property type="entry name" value="RNase_HI_RT_Ty1"/>
    <property type="match status" value="1"/>
</dbReference>
<comment type="caution">
    <text evidence="2">The sequence shown here is derived from an EMBL/GenBank/DDBJ whole genome shotgun (WGS) entry which is preliminary data.</text>
</comment>
<name>A0A371I7F9_MUCPR</name>
<reference evidence="2" key="1">
    <citation type="submission" date="2018-05" db="EMBL/GenBank/DDBJ databases">
        <title>Draft genome of Mucuna pruriens seed.</title>
        <authorList>
            <person name="Nnadi N.E."/>
            <person name="Vos R."/>
            <person name="Hasami M.H."/>
            <person name="Devisetty U.K."/>
            <person name="Aguiy J.C."/>
        </authorList>
    </citation>
    <scope>NUCLEOTIDE SEQUENCE [LARGE SCALE GENOMIC DNA]</scope>
    <source>
        <strain evidence="2">JCA_2017</strain>
    </source>
</reference>
<dbReference type="Pfam" id="PF07727">
    <property type="entry name" value="RVT_2"/>
    <property type="match status" value="1"/>
</dbReference>
<evidence type="ECO:0000313" key="2">
    <source>
        <dbReference type="EMBL" id="RDY10983.1"/>
    </source>
</evidence>
<dbReference type="InterPro" id="IPR013103">
    <property type="entry name" value="RVT_2"/>
</dbReference>
<feature type="domain" description="Reverse transcriptase Ty1/copia-type" evidence="1">
    <location>
        <begin position="217"/>
        <end position="272"/>
    </location>
</feature>
<accession>A0A371I7F9</accession>
<evidence type="ECO:0000259" key="1">
    <source>
        <dbReference type="Pfam" id="PF07727"/>
    </source>
</evidence>
<dbReference type="AlphaFoldDB" id="A0A371I7F9"/>
<organism evidence="2 3">
    <name type="scientific">Mucuna pruriens</name>
    <name type="common">Velvet bean</name>
    <name type="synonym">Dolichos pruriens</name>
    <dbReference type="NCBI Taxonomy" id="157652"/>
    <lineage>
        <taxon>Eukaryota</taxon>
        <taxon>Viridiplantae</taxon>
        <taxon>Streptophyta</taxon>
        <taxon>Embryophyta</taxon>
        <taxon>Tracheophyta</taxon>
        <taxon>Spermatophyta</taxon>
        <taxon>Magnoliopsida</taxon>
        <taxon>eudicotyledons</taxon>
        <taxon>Gunneridae</taxon>
        <taxon>Pentapetalae</taxon>
        <taxon>rosids</taxon>
        <taxon>fabids</taxon>
        <taxon>Fabales</taxon>
        <taxon>Fabaceae</taxon>
        <taxon>Papilionoideae</taxon>
        <taxon>50 kb inversion clade</taxon>
        <taxon>NPAAA clade</taxon>
        <taxon>indigoferoid/millettioid clade</taxon>
        <taxon>Phaseoleae</taxon>
        <taxon>Mucuna</taxon>
    </lineage>
</organism>
<gene>
    <name evidence="2" type="primary">GIP</name>
    <name evidence="2" type="ORF">CR513_04410</name>
</gene>
<dbReference type="EMBL" id="QJKJ01000734">
    <property type="protein sequence ID" value="RDY10983.1"/>
    <property type="molecule type" value="Genomic_DNA"/>
</dbReference>
<evidence type="ECO:0000313" key="3">
    <source>
        <dbReference type="Proteomes" id="UP000257109"/>
    </source>
</evidence>
<dbReference type="PANTHER" id="PTHR11439">
    <property type="entry name" value="GAG-POL-RELATED RETROTRANSPOSON"/>
    <property type="match status" value="1"/>
</dbReference>
<sequence>MGGNKGPIQIWVNQTTSDKKNVVEHHFTLQFDQDIQAFSNEEIDHPQALLNSTSKSLGLCGLTMKGSIPQSIWILDYGATNHMTFNLQRGGQLELLKSKVGYTTYNIQRKDVIESLPFPTQDVQVQVQEVTKPTLVLEQVQLSKLEVSIPENPIEDVIDDMPIALRKGKRSCVKYSISQFVCTDHLSIQHQSFIVVIGAIKTPTSVQEALKDKNGFKPKDKRVVGYRWIYTMKCKSDGTRERYKARLVAKGYTQTYGINYEETFVPIANMNISPRSWFGRFAQVLISLGFRKSQDDMIVIDDDGIEKLTLKEKLTTQFEMKELGKLKYFLRIEVAYSKQGGNLITWKSKKQNVVAQSSAEAEFRAIAHDICEGLRMKIILDGLKVKYKGPIKLFCGNNSTISIVHNPVQYDRTKHIENDRHFIKEKLDSGLIVIARVPTRLQVTDVFIKWLPIARFQEPNGKLAMIAIHLPT</sequence>
<keyword evidence="3" id="KW-1185">Reference proteome</keyword>
<feature type="non-terminal residue" evidence="2">
    <location>
        <position position="1"/>
    </location>
</feature>
<protein>
    <submittedName>
        <fullName evidence="2">Copia protein</fullName>
    </submittedName>
</protein>